<evidence type="ECO:0000259" key="3">
    <source>
        <dbReference type="Pfam" id="PF00588"/>
    </source>
</evidence>
<dbReference type="SUPFAM" id="SSF75217">
    <property type="entry name" value="alpha/beta knot"/>
    <property type="match status" value="1"/>
</dbReference>
<feature type="domain" description="tRNA/rRNA methyltransferase SpoU type" evidence="3">
    <location>
        <begin position="22"/>
        <end position="163"/>
    </location>
</feature>
<reference evidence="4" key="1">
    <citation type="submission" date="2024-05" db="EMBL/GenBank/DDBJ databases">
        <title>Isolation and characterization of the new Streptomyces phages Kamino, Geonosis, Abafar and Scarif infecting a broad range of host species.</title>
        <authorList>
            <person name="Rackow B."/>
            <person name="Rolland C."/>
            <person name="Mohnen I."/>
            <person name="Wittmann J."/>
            <person name="Muesken M."/>
            <person name="Overmann J."/>
            <person name="Frunzke J."/>
        </authorList>
    </citation>
    <scope>NUCLEOTIDE SEQUENCE</scope>
</reference>
<dbReference type="GO" id="GO:0032259">
    <property type="term" value="P:methylation"/>
    <property type="evidence" value="ECO:0007669"/>
    <property type="project" value="UniProtKB-KW"/>
</dbReference>
<dbReference type="GO" id="GO:0008173">
    <property type="term" value="F:RNA methyltransferase activity"/>
    <property type="evidence" value="ECO:0007669"/>
    <property type="project" value="InterPro"/>
</dbReference>
<protein>
    <submittedName>
        <fullName evidence="4">TrmH family tRNA/rRNA methyltransferase</fullName>
        <ecNumber evidence="4">2.1.1.-</ecNumber>
    </submittedName>
</protein>
<organism evidence="4">
    <name type="scientific">Streptomyces phage Kamino</name>
    <dbReference type="NCBI Taxonomy" id="3158857"/>
    <lineage>
        <taxon>Viruses</taxon>
        <taxon>Duplodnaviria</taxon>
        <taxon>Heunggongvirae</taxon>
        <taxon>Uroviricota</taxon>
        <taxon>Caudoviricetes</taxon>
    </lineage>
</organism>
<gene>
    <name evidence="4" type="ORF">Kamino_00048</name>
</gene>
<proteinExistence type="predicted"/>
<dbReference type="PANTHER" id="PTHR43191:SF12">
    <property type="entry name" value="RRNA METHYLASE"/>
    <property type="match status" value="1"/>
</dbReference>
<dbReference type="InterPro" id="IPR029026">
    <property type="entry name" value="tRNA_m1G_MTases_N"/>
</dbReference>
<dbReference type="Gene3D" id="3.40.1280.10">
    <property type="match status" value="1"/>
</dbReference>
<accession>A0AAU7GYA2</accession>
<dbReference type="GO" id="GO:0006396">
    <property type="term" value="P:RNA processing"/>
    <property type="evidence" value="ECO:0007669"/>
    <property type="project" value="InterPro"/>
</dbReference>
<keyword evidence="1 4" id="KW-0489">Methyltransferase</keyword>
<evidence type="ECO:0000313" key="4">
    <source>
        <dbReference type="EMBL" id="XBM95084.1"/>
    </source>
</evidence>
<dbReference type="EMBL" id="PP750867">
    <property type="protein sequence ID" value="XBM95084.1"/>
    <property type="molecule type" value="Genomic_DNA"/>
</dbReference>
<dbReference type="InterPro" id="IPR051259">
    <property type="entry name" value="rRNA_Methyltransferase"/>
</dbReference>
<name>A0AAU7GYA2_9CAUD</name>
<dbReference type="CDD" id="cd18095">
    <property type="entry name" value="SpoU-like_rRNA-MTase"/>
    <property type="match status" value="1"/>
</dbReference>
<dbReference type="InterPro" id="IPR029028">
    <property type="entry name" value="Alpha/beta_knot_MTases"/>
</dbReference>
<dbReference type="Pfam" id="PF00588">
    <property type="entry name" value="SpoU_methylase"/>
    <property type="match status" value="1"/>
</dbReference>
<keyword evidence="2 4" id="KW-0808">Transferase</keyword>
<dbReference type="PANTHER" id="PTHR43191">
    <property type="entry name" value="RRNA METHYLTRANSFERASE 3"/>
    <property type="match status" value="1"/>
</dbReference>
<dbReference type="EC" id="2.1.1.-" evidence="4"/>
<evidence type="ECO:0000256" key="1">
    <source>
        <dbReference type="ARBA" id="ARBA00022603"/>
    </source>
</evidence>
<evidence type="ECO:0000256" key="2">
    <source>
        <dbReference type="ARBA" id="ARBA00022679"/>
    </source>
</evidence>
<dbReference type="GO" id="GO:0003723">
    <property type="term" value="F:RNA binding"/>
    <property type="evidence" value="ECO:0007669"/>
    <property type="project" value="InterPro"/>
</dbReference>
<dbReference type="InterPro" id="IPR001537">
    <property type="entry name" value="SpoU_MeTrfase"/>
</dbReference>
<sequence length="169" mass="17930">MANNVGAFSQFGLQRVAGQGRIAVFEDVVDHTNLGAGFRSAAALGVDAVLVTPRCADPLYRRSIRVSMGTVFQVPWTRVPWPEGIHLLREQGFVTAALALTEDSITLDELASLDYPNLALIFGTEGHGLQPSTLTAVDHVVRIPMGGGVDSLNIAAAAAVSFYATRPGR</sequence>